<reference evidence="3 4" key="1">
    <citation type="submission" date="2018-06" db="EMBL/GenBank/DDBJ databases">
        <authorList>
            <consortium name="Pathogen Informatics"/>
            <person name="Doyle S."/>
        </authorList>
    </citation>
    <scope>NUCLEOTIDE SEQUENCE [LARGE SCALE GENOMIC DNA]</scope>
    <source>
        <strain evidence="3 4">NCTC8580</strain>
    </source>
</reference>
<protein>
    <submittedName>
        <fullName evidence="3">Integral membrane protein</fullName>
    </submittedName>
</protein>
<keyword evidence="2" id="KW-0812">Transmembrane</keyword>
<feature type="region of interest" description="Disordered" evidence="1">
    <location>
        <begin position="123"/>
        <end position="142"/>
    </location>
</feature>
<dbReference type="PANTHER" id="PTHR38434">
    <property type="entry name" value="BLL2549 PROTEIN"/>
    <property type="match status" value="1"/>
</dbReference>
<evidence type="ECO:0000313" key="4">
    <source>
        <dbReference type="Proteomes" id="UP000255087"/>
    </source>
</evidence>
<evidence type="ECO:0000256" key="1">
    <source>
        <dbReference type="SAM" id="MobiDB-lite"/>
    </source>
</evidence>
<dbReference type="Proteomes" id="UP000255087">
    <property type="component" value="Unassembled WGS sequence"/>
</dbReference>
<dbReference type="AlphaFoldDB" id="A0A380Q9Q0"/>
<accession>A0A380Q9Q0</accession>
<keyword evidence="2" id="KW-0472">Membrane</keyword>
<dbReference type="Pfam" id="PF10101">
    <property type="entry name" value="DUF2339"/>
    <property type="match status" value="1"/>
</dbReference>
<evidence type="ECO:0000313" key="3">
    <source>
        <dbReference type="EMBL" id="SUP83622.1"/>
    </source>
</evidence>
<dbReference type="EMBL" id="UHJC01000001">
    <property type="protein sequence ID" value="SUP83622.1"/>
    <property type="molecule type" value="Genomic_DNA"/>
</dbReference>
<organism evidence="3 4">
    <name type="scientific">Yersinia pseudotuberculosis</name>
    <dbReference type="NCBI Taxonomy" id="633"/>
    <lineage>
        <taxon>Bacteria</taxon>
        <taxon>Pseudomonadati</taxon>
        <taxon>Pseudomonadota</taxon>
        <taxon>Gammaproteobacteria</taxon>
        <taxon>Enterobacterales</taxon>
        <taxon>Yersiniaceae</taxon>
        <taxon>Yersinia</taxon>
    </lineage>
</organism>
<feature type="transmembrane region" description="Helical" evidence="2">
    <location>
        <begin position="269"/>
        <end position="290"/>
    </location>
</feature>
<proteinExistence type="predicted"/>
<dbReference type="InterPro" id="IPR019286">
    <property type="entry name" value="DUF2339_TM"/>
</dbReference>
<name>A0A380Q9Q0_YERPU</name>
<sequence length="325" mass="36484">MEYWLLIFLLIFLFVIYMQISALSNSVKYIREEIGRLRNELAPRLPEPTVAAVEEESTPTHLADEVAVSKVWTPDYATYQNYLLTKKQSQIKEKALTDSVKKEPAPPIEYRIADRLVVLKPQDEAPQESPKMDAGPASGHPQKPDVWTKLENVLFSLKSPESFWKRLEQEFAARWMVWIGGVIMALGVIFLLKAGSEQGLFGPTLRIGTAIVLSVLMVAGGEWLRRSRFQLPLVNAGYIPAALSGAGILGLFASMLAAKYLYDMFPMPVLMLLLSLISLLAMVLALWQPWGCLAPIPSRYLFRRAAVMSPGCWPTCSWLVWRLSA</sequence>
<gene>
    <name evidence="3" type="ORF">NCTC8580_02650</name>
</gene>
<keyword evidence="2" id="KW-1133">Transmembrane helix</keyword>
<evidence type="ECO:0000256" key="2">
    <source>
        <dbReference type="SAM" id="Phobius"/>
    </source>
</evidence>
<dbReference type="PANTHER" id="PTHR38434:SF1">
    <property type="entry name" value="BLL2549 PROTEIN"/>
    <property type="match status" value="1"/>
</dbReference>
<feature type="transmembrane region" description="Helical" evidence="2">
    <location>
        <begin position="175"/>
        <end position="192"/>
    </location>
</feature>
<feature type="transmembrane region" description="Helical" evidence="2">
    <location>
        <begin position="204"/>
        <end position="224"/>
    </location>
</feature>
<feature type="transmembrane region" description="Helical" evidence="2">
    <location>
        <begin position="236"/>
        <end position="257"/>
    </location>
</feature>